<accession>A0A521AEZ9</accession>
<dbReference type="OrthoDB" id="9793351at2"/>
<protein>
    <submittedName>
        <fullName evidence="6">Spermine/spermidine synthase</fullName>
    </submittedName>
</protein>
<keyword evidence="3 4" id="KW-0620">Polyamine biosynthesis</keyword>
<evidence type="ECO:0000256" key="1">
    <source>
        <dbReference type="ARBA" id="ARBA00007867"/>
    </source>
</evidence>
<dbReference type="InterPro" id="IPR029063">
    <property type="entry name" value="SAM-dependent_MTases_sf"/>
</dbReference>
<keyword evidence="7" id="KW-1185">Reference proteome</keyword>
<keyword evidence="2 4" id="KW-0808">Transferase</keyword>
<evidence type="ECO:0000313" key="6">
    <source>
        <dbReference type="EMBL" id="SMO33358.1"/>
    </source>
</evidence>
<dbReference type="AlphaFoldDB" id="A0A521AEZ9"/>
<feature type="active site" description="Proton acceptor" evidence="4">
    <location>
        <position position="139"/>
    </location>
</feature>
<proteinExistence type="inferred from homology"/>
<dbReference type="RefSeq" id="WP_142503821.1">
    <property type="nucleotide sequence ID" value="NZ_FXTI01000001.1"/>
</dbReference>
<dbReference type="EMBL" id="FXTI01000001">
    <property type="protein sequence ID" value="SMO33358.1"/>
    <property type="molecule type" value="Genomic_DNA"/>
</dbReference>
<comment type="similarity">
    <text evidence="1">Belongs to the spermidine/spermine synthase family.</text>
</comment>
<organism evidence="6 7">
    <name type="scientific">Melghirimyces algeriensis</name>
    <dbReference type="NCBI Taxonomy" id="910412"/>
    <lineage>
        <taxon>Bacteria</taxon>
        <taxon>Bacillati</taxon>
        <taxon>Bacillota</taxon>
        <taxon>Bacilli</taxon>
        <taxon>Bacillales</taxon>
        <taxon>Thermoactinomycetaceae</taxon>
        <taxon>Melghirimyces</taxon>
    </lineage>
</organism>
<dbReference type="Pfam" id="PF01564">
    <property type="entry name" value="Spermine_synth"/>
    <property type="match status" value="1"/>
</dbReference>
<dbReference type="Proteomes" id="UP000315636">
    <property type="component" value="Unassembled WGS sequence"/>
</dbReference>
<dbReference type="InterPro" id="IPR030374">
    <property type="entry name" value="PABS"/>
</dbReference>
<dbReference type="CDD" id="cd02440">
    <property type="entry name" value="AdoMet_MTases"/>
    <property type="match status" value="1"/>
</dbReference>
<evidence type="ECO:0000313" key="7">
    <source>
        <dbReference type="Proteomes" id="UP000315636"/>
    </source>
</evidence>
<evidence type="ECO:0000256" key="4">
    <source>
        <dbReference type="PROSITE-ProRule" id="PRU00354"/>
    </source>
</evidence>
<name>A0A521AEZ9_9BACL</name>
<evidence type="ECO:0000259" key="5">
    <source>
        <dbReference type="PROSITE" id="PS51006"/>
    </source>
</evidence>
<dbReference type="GO" id="GO:0006596">
    <property type="term" value="P:polyamine biosynthetic process"/>
    <property type="evidence" value="ECO:0007669"/>
    <property type="project" value="UniProtKB-UniRule"/>
</dbReference>
<evidence type="ECO:0000256" key="2">
    <source>
        <dbReference type="ARBA" id="ARBA00022679"/>
    </source>
</evidence>
<dbReference type="GO" id="GO:0016740">
    <property type="term" value="F:transferase activity"/>
    <property type="evidence" value="ECO:0007669"/>
    <property type="project" value="UniProtKB-UniRule"/>
</dbReference>
<sequence length="215" mass="24974">MYHVPEVIERCQTSRGELQLQRRNGHYELISNGSFLMATYNGDSERALVRSALRKTRFPHHLLIGGLGVGFSLDEALTHPQVQQVTVVEIESSIIRWYKEYFCHNFQHGLDDPRIRLIRGDLIDWIDKTKEKYDVICLDIDNGPDWTVYDQNQKLYTKQGIHQLKQRLAPNGVISFWSASPSEGFHHILQSHFKVETVTVPHFRGDPDYLFIAQK</sequence>
<gene>
    <name evidence="6" type="ORF">SAMN06264849_101102</name>
</gene>
<dbReference type="PANTHER" id="PTHR43317:SF3">
    <property type="entry name" value="BLR2883 PROTEIN"/>
    <property type="match status" value="1"/>
</dbReference>
<evidence type="ECO:0000256" key="3">
    <source>
        <dbReference type="ARBA" id="ARBA00023115"/>
    </source>
</evidence>
<dbReference type="PROSITE" id="PS51006">
    <property type="entry name" value="PABS_2"/>
    <property type="match status" value="1"/>
</dbReference>
<dbReference type="SUPFAM" id="SSF53335">
    <property type="entry name" value="S-adenosyl-L-methionine-dependent methyltransferases"/>
    <property type="match status" value="1"/>
</dbReference>
<dbReference type="Gene3D" id="3.40.50.150">
    <property type="entry name" value="Vaccinia Virus protein VP39"/>
    <property type="match status" value="1"/>
</dbReference>
<dbReference type="PANTHER" id="PTHR43317">
    <property type="entry name" value="THERMOSPERMINE SYNTHASE ACAULIS5"/>
    <property type="match status" value="1"/>
</dbReference>
<feature type="domain" description="PABS" evidence="5">
    <location>
        <begin position="1"/>
        <end position="215"/>
    </location>
</feature>
<reference evidence="6 7" key="1">
    <citation type="submission" date="2017-05" db="EMBL/GenBank/DDBJ databases">
        <authorList>
            <person name="Varghese N."/>
            <person name="Submissions S."/>
        </authorList>
    </citation>
    <scope>NUCLEOTIDE SEQUENCE [LARGE SCALE GENOMIC DNA]</scope>
    <source>
        <strain evidence="6 7">DSM 45474</strain>
    </source>
</reference>